<dbReference type="Gene3D" id="1.10.3370.10">
    <property type="entry name" value="SecY subunit domain"/>
    <property type="match status" value="1"/>
</dbReference>
<dbReference type="GO" id="GO:0006605">
    <property type="term" value="P:protein targeting"/>
    <property type="evidence" value="ECO:0007669"/>
    <property type="project" value="UniProtKB-UniRule"/>
</dbReference>
<dbReference type="NCBIfam" id="TIGR00967">
    <property type="entry name" value="3a0501s007"/>
    <property type="match status" value="1"/>
</dbReference>
<dbReference type="KEGG" id="mdn:JT25_014820"/>
<keyword evidence="5 10" id="KW-0653">Protein transport</keyword>
<evidence type="ECO:0000256" key="11">
    <source>
        <dbReference type="RuleBase" id="RU000537"/>
    </source>
</evidence>
<dbReference type="GO" id="GO:0065002">
    <property type="term" value="P:intracellular protein transmembrane transport"/>
    <property type="evidence" value="ECO:0007669"/>
    <property type="project" value="UniProtKB-UniRule"/>
</dbReference>
<dbReference type="AlphaFoldDB" id="A0A126T6M9"/>
<evidence type="ECO:0000256" key="7">
    <source>
        <dbReference type="ARBA" id="ARBA00023010"/>
    </source>
</evidence>
<evidence type="ECO:0000256" key="6">
    <source>
        <dbReference type="ARBA" id="ARBA00022989"/>
    </source>
</evidence>
<dbReference type="GO" id="GO:0005886">
    <property type="term" value="C:plasma membrane"/>
    <property type="evidence" value="ECO:0007669"/>
    <property type="project" value="UniProtKB-SubCell"/>
</dbReference>
<keyword evidence="7 10" id="KW-0811">Translocation</keyword>
<evidence type="ECO:0000256" key="4">
    <source>
        <dbReference type="ARBA" id="ARBA00022692"/>
    </source>
</evidence>
<keyword evidence="3 10" id="KW-0813">Transport</keyword>
<feature type="transmembrane region" description="Helical" evidence="10">
    <location>
        <begin position="399"/>
        <end position="417"/>
    </location>
</feature>
<dbReference type="InterPro" id="IPR002208">
    <property type="entry name" value="SecY/SEC61-alpha"/>
</dbReference>
<feature type="transmembrane region" description="Helical" evidence="10">
    <location>
        <begin position="21"/>
        <end position="40"/>
    </location>
</feature>
<dbReference type="FunFam" id="1.10.3370.10:FF:000001">
    <property type="entry name" value="Preprotein translocase subunit SecY"/>
    <property type="match status" value="1"/>
</dbReference>
<comment type="similarity">
    <text evidence="2 10 13">Belongs to the SecY/SEC61-alpha family.</text>
</comment>
<evidence type="ECO:0000313" key="14">
    <source>
        <dbReference type="EMBL" id="AMK77731.1"/>
    </source>
</evidence>
<keyword evidence="4 10" id="KW-0812">Transmembrane</keyword>
<keyword evidence="8 10" id="KW-0472">Membrane</keyword>
<evidence type="ECO:0000256" key="8">
    <source>
        <dbReference type="ARBA" id="ARBA00023136"/>
    </source>
</evidence>
<evidence type="ECO:0000256" key="2">
    <source>
        <dbReference type="ARBA" id="ARBA00005751"/>
    </source>
</evidence>
<dbReference type="SUPFAM" id="SSF103491">
    <property type="entry name" value="Preprotein translocase SecY subunit"/>
    <property type="match status" value="1"/>
</dbReference>
<evidence type="ECO:0000256" key="9">
    <source>
        <dbReference type="ARBA" id="ARBA00039733"/>
    </source>
</evidence>
<feature type="transmembrane region" description="Helical" evidence="10">
    <location>
        <begin position="373"/>
        <end position="393"/>
    </location>
</feature>
<accession>A0A126T6M9</accession>
<dbReference type="STRING" id="1538553.JT25_014820"/>
<dbReference type="PANTHER" id="PTHR10906">
    <property type="entry name" value="SECY/SEC61-ALPHA FAMILY MEMBER"/>
    <property type="match status" value="1"/>
</dbReference>
<proteinExistence type="inferred from homology"/>
<feature type="transmembrane region" description="Helical" evidence="10">
    <location>
        <begin position="274"/>
        <end position="295"/>
    </location>
</feature>
<evidence type="ECO:0000256" key="3">
    <source>
        <dbReference type="ARBA" id="ARBA00022448"/>
    </source>
</evidence>
<dbReference type="OrthoDB" id="9809248at2"/>
<comment type="function">
    <text evidence="10 11">The central subunit of the protein translocation channel SecYEG. Consists of two halves formed by TMs 1-5 and 6-10. These two domains form a lateral gate at the front which open onto the bilayer between TMs 2 and 7, and are clamped together by SecE at the back. The channel is closed by both a pore ring composed of hydrophobic SecY resides and a short helix (helix 2A) on the extracellular side of the membrane which forms a plug. The plug probably moves laterally to allow the channel to open. The ring and the pore may move independently.</text>
</comment>
<reference evidence="14 15" key="1">
    <citation type="journal article" date="2015" name="Environ. Microbiol.">
        <title>Methane oxidation coupled to nitrate reduction under hypoxia by the Gammaproteobacterium Methylomonas denitrificans, sp. nov. type strain FJG1.</title>
        <authorList>
            <person name="Kits K.D."/>
            <person name="Klotz M.G."/>
            <person name="Stein L.Y."/>
        </authorList>
    </citation>
    <scope>NUCLEOTIDE SEQUENCE [LARGE SCALE GENOMIC DNA]</scope>
    <source>
        <strain evidence="14 15">FJG1</strain>
    </source>
</reference>
<feature type="transmembrane region" description="Helical" evidence="10">
    <location>
        <begin position="150"/>
        <end position="174"/>
    </location>
</feature>
<evidence type="ECO:0000256" key="5">
    <source>
        <dbReference type="ARBA" id="ARBA00022927"/>
    </source>
</evidence>
<dbReference type="Pfam" id="PF00344">
    <property type="entry name" value="SecY"/>
    <property type="match status" value="1"/>
</dbReference>
<dbReference type="InterPro" id="IPR030659">
    <property type="entry name" value="SecY_CS"/>
</dbReference>
<dbReference type="RefSeq" id="WP_036277026.1">
    <property type="nucleotide sequence ID" value="NZ_CP014476.1"/>
</dbReference>
<dbReference type="PROSITE" id="PS00755">
    <property type="entry name" value="SECY_1"/>
    <property type="match status" value="1"/>
</dbReference>
<keyword evidence="15" id="KW-1185">Reference proteome</keyword>
<feature type="transmembrane region" description="Helical" evidence="10">
    <location>
        <begin position="118"/>
        <end position="138"/>
    </location>
</feature>
<gene>
    <name evidence="10 14" type="primary">secY</name>
    <name evidence="14" type="ORF">JT25_014820</name>
</gene>
<evidence type="ECO:0000256" key="13">
    <source>
        <dbReference type="RuleBase" id="RU004349"/>
    </source>
</evidence>
<feature type="transmembrane region" description="Helical" evidence="10">
    <location>
        <begin position="74"/>
        <end position="98"/>
    </location>
</feature>
<dbReference type="Proteomes" id="UP000030512">
    <property type="component" value="Chromosome"/>
</dbReference>
<organism evidence="14 15">
    <name type="scientific">Methylomonas denitrificans</name>
    <dbReference type="NCBI Taxonomy" id="1538553"/>
    <lineage>
        <taxon>Bacteria</taxon>
        <taxon>Pseudomonadati</taxon>
        <taxon>Pseudomonadota</taxon>
        <taxon>Gammaproteobacteria</taxon>
        <taxon>Methylococcales</taxon>
        <taxon>Methylococcaceae</taxon>
        <taxon>Methylomonas</taxon>
    </lineage>
</organism>
<comment type="subunit">
    <text evidence="10">Component of the Sec protein translocase complex. Heterotrimer consisting of SecY, SecE and SecG subunits. The heterotrimers can form oligomers, although 1 heterotrimer is thought to be able to translocate proteins. Interacts with the ribosome. Interacts with SecDF, and other proteins may be involved. Interacts with SecA.</text>
</comment>
<dbReference type="PRINTS" id="PR00303">
    <property type="entry name" value="SECYTRNLCASE"/>
</dbReference>
<evidence type="ECO:0000256" key="12">
    <source>
        <dbReference type="RuleBase" id="RU003484"/>
    </source>
</evidence>
<dbReference type="InterPro" id="IPR023201">
    <property type="entry name" value="SecY_dom_sf"/>
</dbReference>
<name>A0A126T6M9_9GAMM</name>
<evidence type="ECO:0000256" key="1">
    <source>
        <dbReference type="ARBA" id="ARBA00004141"/>
    </source>
</evidence>
<evidence type="ECO:0000256" key="10">
    <source>
        <dbReference type="HAMAP-Rule" id="MF_01465"/>
    </source>
</evidence>
<keyword evidence="10" id="KW-1003">Cell membrane</keyword>
<feature type="transmembrane region" description="Helical" evidence="10">
    <location>
        <begin position="217"/>
        <end position="237"/>
    </location>
</feature>
<feature type="transmembrane region" description="Helical" evidence="10">
    <location>
        <begin position="186"/>
        <end position="205"/>
    </location>
</feature>
<evidence type="ECO:0000313" key="15">
    <source>
        <dbReference type="Proteomes" id="UP000030512"/>
    </source>
</evidence>
<dbReference type="PIRSF" id="PIRSF004557">
    <property type="entry name" value="SecY"/>
    <property type="match status" value="1"/>
</dbReference>
<dbReference type="EMBL" id="CP014476">
    <property type="protein sequence ID" value="AMK77731.1"/>
    <property type="molecule type" value="Genomic_DNA"/>
</dbReference>
<feature type="transmembrane region" description="Helical" evidence="10">
    <location>
        <begin position="315"/>
        <end position="337"/>
    </location>
</feature>
<comment type="subcellular location">
    <subcellularLocation>
        <location evidence="10">Cell membrane</location>
        <topology evidence="10">Multi-pass membrane protein</topology>
    </subcellularLocation>
    <subcellularLocation>
        <location evidence="1 12">Membrane</location>
        <topology evidence="1 12">Multi-pass membrane protein</topology>
    </subcellularLocation>
</comment>
<dbReference type="PROSITE" id="PS00756">
    <property type="entry name" value="SECY_2"/>
    <property type="match status" value="1"/>
</dbReference>
<keyword evidence="6 10" id="KW-1133">Transmembrane helix</keyword>
<dbReference type="GO" id="GO:0043952">
    <property type="term" value="P:protein transport by the Sec complex"/>
    <property type="evidence" value="ECO:0007669"/>
    <property type="project" value="UniProtKB-UniRule"/>
</dbReference>
<dbReference type="HAMAP" id="MF_01465">
    <property type="entry name" value="SecY"/>
    <property type="match status" value="1"/>
</dbReference>
<protein>
    <recommendedName>
        <fullName evidence="9 10">Protein translocase subunit SecY</fullName>
    </recommendedName>
</protein>
<dbReference type="InterPro" id="IPR026593">
    <property type="entry name" value="SecY"/>
</dbReference>
<sequence>MSAKGFDVSAGTFRFGELKSRLLFVLGAFVVYRIGAHIPVPGIDPKALSIMFEQQSGSILNMFNMFSGGALMRLSLFALGIMPYISASIIMQLMTIVIPAMEQLKKEGESGRRKISQYTRYGTVVLAMFQSMGISVALQNQTAGGLAVVIQPGVSFILITTITLVTGTIFLMWLGEQVTERGIGNGISLIIFAGIVSGLPSAIGGTLELARTGEMNGAFIVVLFALSIVVTGIVVFVERGQRRITINYPKRQQGNKVYSGQSSFLPLKLNMAGVIPPIFASSIILFPATIAGWFGNVDGFSWLQDISSVLSPGQPVYVLCYALAIVFFCFFYTALVFNSKETAENLKKSGAYLPGIRPGAHTTSYIDKVMTRLTLIGAVYITLICLLPEFLIVYWNVPFSFGGTSLLIIVVVVMDFISQMQTHLMSQQYEGLMKKANLKKS</sequence>